<protein>
    <submittedName>
        <fullName evidence="1">Uncharacterized protein</fullName>
    </submittedName>
</protein>
<reference evidence="1" key="1">
    <citation type="submission" date="2020-11" db="EMBL/GenBank/DDBJ databases">
        <authorList>
            <person name="Tran Van P."/>
        </authorList>
    </citation>
    <scope>NUCLEOTIDE SEQUENCE</scope>
</reference>
<organism evidence="1">
    <name type="scientific">Timema genevievae</name>
    <name type="common">Walking stick</name>
    <dbReference type="NCBI Taxonomy" id="629358"/>
    <lineage>
        <taxon>Eukaryota</taxon>
        <taxon>Metazoa</taxon>
        <taxon>Ecdysozoa</taxon>
        <taxon>Arthropoda</taxon>
        <taxon>Hexapoda</taxon>
        <taxon>Insecta</taxon>
        <taxon>Pterygota</taxon>
        <taxon>Neoptera</taxon>
        <taxon>Polyneoptera</taxon>
        <taxon>Phasmatodea</taxon>
        <taxon>Timematodea</taxon>
        <taxon>Timematoidea</taxon>
        <taxon>Timematidae</taxon>
        <taxon>Timema</taxon>
    </lineage>
</organism>
<accession>A0A7R9JZ78</accession>
<name>A0A7R9JZ78_TIMGE</name>
<sequence>MVPGSVVYVRLTRVTFVSISRAHITRSIFACLIEQLDILLFASNKCGVYLLHPGVEPTIQKADQRQRGIPYSIAVTLIPVTEAWTSTQKTDRRTVKQATTCLLELFEVVLDCPRHPPSCPGMNLIKPDTNLIIPR</sequence>
<dbReference type="EMBL" id="OE841293">
    <property type="protein sequence ID" value="CAD7595206.1"/>
    <property type="molecule type" value="Genomic_DNA"/>
</dbReference>
<dbReference type="AlphaFoldDB" id="A0A7R9JZ78"/>
<evidence type="ECO:0000313" key="1">
    <source>
        <dbReference type="EMBL" id="CAD7595206.1"/>
    </source>
</evidence>
<proteinExistence type="predicted"/>
<gene>
    <name evidence="1" type="ORF">TGEB3V08_LOCUS5932</name>
</gene>